<dbReference type="InterPro" id="IPR000277">
    <property type="entry name" value="Cys/Met-Metab_PyrdxlP-dep_enz"/>
</dbReference>
<dbReference type="InterPro" id="IPR006235">
    <property type="entry name" value="OAc-hSer/O-AcSer_sulfhydrylase"/>
</dbReference>
<dbReference type="FunFam" id="3.40.640.10:FF:000035">
    <property type="entry name" value="O-succinylhomoserine sulfhydrylase"/>
    <property type="match status" value="1"/>
</dbReference>
<dbReference type="PROSITE" id="PS00868">
    <property type="entry name" value="CYS_MET_METAB_PP"/>
    <property type="match status" value="1"/>
</dbReference>
<evidence type="ECO:0000256" key="3">
    <source>
        <dbReference type="ARBA" id="ARBA00022679"/>
    </source>
</evidence>
<evidence type="ECO:0000256" key="5">
    <source>
        <dbReference type="PIRSR" id="PIRSR001434-2"/>
    </source>
</evidence>
<evidence type="ECO:0000256" key="6">
    <source>
        <dbReference type="RuleBase" id="RU362118"/>
    </source>
</evidence>
<comment type="cofactor">
    <cofactor evidence="1 6">
        <name>pyridoxal 5'-phosphate</name>
        <dbReference type="ChEBI" id="CHEBI:597326"/>
    </cofactor>
</comment>
<dbReference type="GO" id="GO:0005737">
    <property type="term" value="C:cytoplasm"/>
    <property type="evidence" value="ECO:0007669"/>
    <property type="project" value="TreeGrafter"/>
</dbReference>
<dbReference type="SUPFAM" id="SSF53383">
    <property type="entry name" value="PLP-dependent transferases"/>
    <property type="match status" value="1"/>
</dbReference>
<dbReference type="OrthoDB" id="3512640at2759"/>
<dbReference type="EMBL" id="KN840575">
    <property type="protein sequence ID" value="KIP04426.1"/>
    <property type="molecule type" value="Genomic_DNA"/>
</dbReference>
<protein>
    <recommendedName>
        <fullName evidence="9">O-acetylhomoserine ami</fullName>
    </recommendedName>
</protein>
<evidence type="ECO:0008006" key="9">
    <source>
        <dbReference type="Google" id="ProtNLM"/>
    </source>
</evidence>
<dbReference type="GO" id="GO:0006535">
    <property type="term" value="P:cysteine biosynthetic process from serine"/>
    <property type="evidence" value="ECO:0007669"/>
    <property type="project" value="TreeGrafter"/>
</dbReference>
<proteinExistence type="inferred from homology"/>
<dbReference type="Pfam" id="PF01053">
    <property type="entry name" value="Cys_Met_Meta_PP"/>
    <property type="match status" value="1"/>
</dbReference>
<dbReference type="InterPro" id="IPR015421">
    <property type="entry name" value="PyrdxlP-dep_Trfase_major"/>
</dbReference>
<dbReference type="Gene3D" id="3.90.1150.10">
    <property type="entry name" value="Aspartate Aminotransferase, domain 1"/>
    <property type="match status" value="1"/>
</dbReference>
<name>A0A0C3RU46_PHLG1</name>
<dbReference type="NCBIfam" id="TIGR01326">
    <property type="entry name" value="OAH_OAS_sulfhy"/>
    <property type="match status" value="1"/>
</dbReference>
<sequence length="434" mass="46276">MSDRFYKEPEFETLQLHAGQEPDSATNARAPPIYATSSYVFNDSKHGADLFGLKTFGNIYSRIGNPTLDVFEKRIAALEGGVAALATASGHAAQFMAIATIAGVGDNIVSSSYLYGGTYNQFKVFLKKFGIGVKFVQGTDPADYAAAIDEKTKAIFVESIGNPKYVVADLPVLSKVAHDNGIPLIVDNTFGMGGYLIRPIDHGADIVVHSATKWIGGHGTTIAGAIVDSGKFDWTRSGKFPSFTSPSEGYHGLNFSETFGSIAFIIKARVEVLRDLGATMNPFASFLLLQGLETLSLRAERHSQNALALARFLEQHEKVAWVSYVGLESHPSHELAKKLLRPGFFGGVLSFGIKGGDATIGSKVVDSLKLASNLANVGDAKTLVIHPATTTHSQLNEVEQAAAGVTPDLIRVSVGIEAISDIVADFDEALKAVP</sequence>
<keyword evidence="8" id="KW-1185">Reference proteome</keyword>
<evidence type="ECO:0000313" key="8">
    <source>
        <dbReference type="Proteomes" id="UP000053257"/>
    </source>
</evidence>
<gene>
    <name evidence="7" type="ORF">PHLGIDRAFT_25617</name>
</gene>
<dbReference type="Proteomes" id="UP000053257">
    <property type="component" value="Unassembled WGS sequence"/>
</dbReference>
<dbReference type="STRING" id="745531.A0A0C3RU46"/>
<organism evidence="7 8">
    <name type="scientific">Phlebiopsis gigantea (strain 11061_1 CR5-6)</name>
    <name type="common">White-rot fungus</name>
    <name type="synonym">Peniophora gigantea</name>
    <dbReference type="NCBI Taxonomy" id="745531"/>
    <lineage>
        <taxon>Eukaryota</taxon>
        <taxon>Fungi</taxon>
        <taxon>Dikarya</taxon>
        <taxon>Basidiomycota</taxon>
        <taxon>Agaricomycotina</taxon>
        <taxon>Agaricomycetes</taxon>
        <taxon>Polyporales</taxon>
        <taxon>Phanerochaetaceae</taxon>
        <taxon>Phlebiopsis</taxon>
    </lineage>
</organism>
<accession>A0A0C3RU46</accession>
<dbReference type="GO" id="GO:0030170">
    <property type="term" value="F:pyridoxal phosphate binding"/>
    <property type="evidence" value="ECO:0007669"/>
    <property type="project" value="InterPro"/>
</dbReference>
<keyword evidence="3" id="KW-0808">Transferase</keyword>
<dbReference type="Gene3D" id="3.40.640.10">
    <property type="entry name" value="Type I PLP-dependent aspartate aminotransferase-like (Major domain)"/>
    <property type="match status" value="1"/>
</dbReference>
<reference evidence="7 8" key="1">
    <citation type="journal article" date="2014" name="PLoS Genet.">
        <title>Analysis of the Phlebiopsis gigantea genome, transcriptome and secretome provides insight into its pioneer colonization strategies of wood.</title>
        <authorList>
            <person name="Hori C."/>
            <person name="Ishida T."/>
            <person name="Igarashi K."/>
            <person name="Samejima M."/>
            <person name="Suzuki H."/>
            <person name="Master E."/>
            <person name="Ferreira P."/>
            <person name="Ruiz-Duenas F.J."/>
            <person name="Held B."/>
            <person name="Canessa P."/>
            <person name="Larrondo L.F."/>
            <person name="Schmoll M."/>
            <person name="Druzhinina I.S."/>
            <person name="Kubicek C.P."/>
            <person name="Gaskell J.A."/>
            <person name="Kersten P."/>
            <person name="St John F."/>
            <person name="Glasner J."/>
            <person name="Sabat G."/>
            <person name="Splinter BonDurant S."/>
            <person name="Syed K."/>
            <person name="Yadav J."/>
            <person name="Mgbeahuruike A.C."/>
            <person name="Kovalchuk A."/>
            <person name="Asiegbu F.O."/>
            <person name="Lackner G."/>
            <person name="Hoffmeister D."/>
            <person name="Rencoret J."/>
            <person name="Gutierrez A."/>
            <person name="Sun H."/>
            <person name="Lindquist E."/>
            <person name="Barry K."/>
            <person name="Riley R."/>
            <person name="Grigoriev I.V."/>
            <person name="Henrissat B."/>
            <person name="Kues U."/>
            <person name="Berka R.M."/>
            <person name="Martinez A.T."/>
            <person name="Covert S.F."/>
            <person name="Blanchette R.A."/>
            <person name="Cullen D."/>
        </authorList>
    </citation>
    <scope>NUCLEOTIDE SEQUENCE [LARGE SCALE GENOMIC DNA]</scope>
    <source>
        <strain evidence="7 8">11061_1 CR5-6</strain>
    </source>
</reference>
<evidence type="ECO:0000256" key="1">
    <source>
        <dbReference type="ARBA" id="ARBA00001933"/>
    </source>
</evidence>
<dbReference type="InterPro" id="IPR054542">
    <property type="entry name" value="Cys_met_metab_PP"/>
</dbReference>
<dbReference type="CDD" id="cd00614">
    <property type="entry name" value="CGS_like"/>
    <property type="match status" value="1"/>
</dbReference>
<dbReference type="GO" id="GO:0004124">
    <property type="term" value="F:cysteine synthase activity"/>
    <property type="evidence" value="ECO:0007669"/>
    <property type="project" value="TreeGrafter"/>
</dbReference>
<dbReference type="PIRSF" id="PIRSF001434">
    <property type="entry name" value="CGS"/>
    <property type="match status" value="1"/>
</dbReference>
<dbReference type="PANTHER" id="PTHR43797">
    <property type="entry name" value="HOMOCYSTEINE/CYSTEINE SYNTHASE"/>
    <property type="match status" value="1"/>
</dbReference>
<dbReference type="PANTHER" id="PTHR43797:SF2">
    <property type="entry name" value="HOMOCYSTEINE_CYSTEINE SYNTHASE"/>
    <property type="match status" value="1"/>
</dbReference>
<dbReference type="GO" id="GO:0071269">
    <property type="term" value="P:L-homocysteine biosynthetic process"/>
    <property type="evidence" value="ECO:0007669"/>
    <property type="project" value="TreeGrafter"/>
</dbReference>
<keyword evidence="4 5" id="KW-0663">Pyridoxal phosphate</keyword>
<evidence type="ECO:0000256" key="2">
    <source>
        <dbReference type="ARBA" id="ARBA00009077"/>
    </source>
</evidence>
<evidence type="ECO:0000256" key="4">
    <source>
        <dbReference type="ARBA" id="ARBA00022898"/>
    </source>
</evidence>
<evidence type="ECO:0000313" key="7">
    <source>
        <dbReference type="EMBL" id="KIP04426.1"/>
    </source>
</evidence>
<dbReference type="AlphaFoldDB" id="A0A0C3RU46"/>
<dbReference type="GO" id="GO:0019346">
    <property type="term" value="P:transsulfuration"/>
    <property type="evidence" value="ECO:0007669"/>
    <property type="project" value="InterPro"/>
</dbReference>
<feature type="modified residue" description="N6-(pyridoxal phosphate)lysine" evidence="5">
    <location>
        <position position="213"/>
    </location>
</feature>
<dbReference type="InterPro" id="IPR015424">
    <property type="entry name" value="PyrdxlP-dep_Trfase"/>
</dbReference>
<dbReference type="InterPro" id="IPR015422">
    <property type="entry name" value="PyrdxlP-dep_Trfase_small"/>
</dbReference>
<comment type="similarity">
    <text evidence="2 6">Belongs to the trans-sulfuration enzymes family.</text>
</comment>
<dbReference type="GO" id="GO:0003961">
    <property type="term" value="F:O-acetylhomoserine aminocarboxypropyltransferase activity"/>
    <property type="evidence" value="ECO:0007669"/>
    <property type="project" value="TreeGrafter"/>
</dbReference>
<dbReference type="HOGENOM" id="CLU_018986_4_0_1"/>